<accession>A0A699J3P0</accession>
<protein>
    <submittedName>
        <fullName evidence="1">Uncharacterized protein</fullName>
    </submittedName>
</protein>
<comment type="caution">
    <text evidence="1">The sequence shown here is derived from an EMBL/GenBank/DDBJ whole genome shotgun (WGS) entry which is preliminary data.</text>
</comment>
<dbReference type="EMBL" id="BKCJ010366407">
    <property type="protein sequence ID" value="GFA08368.1"/>
    <property type="molecule type" value="Genomic_DNA"/>
</dbReference>
<sequence length="83" mass="8659">GTVPGLGAAFVHLSTLVPAIKEKIEDAEERLGTGRTSISKAQNTRVKGEVVVDKVLTTQAIVVERAQPKTPAAAGAQQGAFYD</sequence>
<feature type="non-terminal residue" evidence="1">
    <location>
        <position position="1"/>
    </location>
</feature>
<gene>
    <name evidence="1" type="ORF">Tci_580340</name>
</gene>
<proteinExistence type="predicted"/>
<reference evidence="1" key="1">
    <citation type="journal article" date="2019" name="Sci. Rep.">
        <title>Draft genome of Tanacetum cinerariifolium, the natural source of mosquito coil.</title>
        <authorList>
            <person name="Yamashiro T."/>
            <person name="Shiraishi A."/>
            <person name="Satake H."/>
            <person name="Nakayama K."/>
        </authorList>
    </citation>
    <scope>NUCLEOTIDE SEQUENCE</scope>
</reference>
<name>A0A699J3P0_TANCI</name>
<dbReference type="AlphaFoldDB" id="A0A699J3P0"/>
<organism evidence="1">
    <name type="scientific">Tanacetum cinerariifolium</name>
    <name type="common">Dalmatian daisy</name>
    <name type="synonym">Chrysanthemum cinerariifolium</name>
    <dbReference type="NCBI Taxonomy" id="118510"/>
    <lineage>
        <taxon>Eukaryota</taxon>
        <taxon>Viridiplantae</taxon>
        <taxon>Streptophyta</taxon>
        <taxon>Embryophyta</taxon>
        <taxon>Tracheophyta</taxon>
        <taxon>Spermatophyta</taxon>
        <taxon>Magnoliopsida</taxon>
        <taxon>eudicotyledons</taxon>
        <taxon>Gunneridae</taxon>
        <taxon>Pentapetalae</taxon>
        <taxon>asterids</taxon>
        <taxon>campanulids</taxon>
        <taxon>Asterales</taxon>
        <taxon>Asteraceae</taxon>
        <taxon>Asteroideae</taxon>
        <taxon>Anthemideae</taxon>
        <taxon>Anthemidinae</taxon>
        <taxon>Tanacetum</taxon>
    </lineage>
</organism>
<evidence type="ECO:0000313" key="1">
    <source>
        <dbReference type="EMBL" id="GFA08368.1"/>
    </source>
</evidence>